<dbReference type="SUPFAM" id="SSF81296">
    <property type="entry name" value="E set domains"/>
    <property type="match status" value="1"/>
</dbReference>
<dbReference type="AlphaFoldDB" id="A0A162U859"/>
<dbReference type="InterPro" id="IPR014756">
    <property type="entry name" value="Ig_E-set"/>
</dbReference>
<evidence type="ECO:0000256" key="1">
    <source>
        <dbReference type="SAM" id="MobiDB-lite"/>
    </source>
</evidence>
<sequence length="490" mass="55597">MASYSTDSEQPDSRRASTLSNLLIPRTRHRQSSSVSSLAGSYQSHRYSRSIDLSTSAPSVTLQNDMSDETEGLSIMFDGGNHVIVRPNRVVRGKVILHTSDRLYATRIRIKFRAEEVAAVRLDETKEKTYKIHKCATTFFEVDWKLWGTETSVIVQSGWDEIEPGHYEFPFALKFPNVNFPPSMDEPNGFRIRFVWTAQLDGPALQSGLKSREYNTPYRPILVSPPDKEWTYKTTLMRDKKQVMCEVQAKIARQAFCPDEPFSMNMHITTLHSDAKITALHYKFRKHHHGKLMVASGTAFQQSTKNIVQGSIPLTSSNQASITENVTFSVPTRLVSPSFVSRHTRVHYDILITVTVDYGGLFKVVHHSEFAIPISIANLPNDQLLRINELMAVKSYNDSRDSPIFFDPELEEPPVYNRTNNSGPLSPYMLGTPHSEEPPNYFSIPNLHQIDAPVERKERTVYTTRPVNGTSDPDNLPEATFIPGVFDDEW</sequence>
<dbReference type="InterPro" id="IPR050357">
    <property type="entry name" value="Arrestin_domain-protein"/>
</dbReference>
<proteinExistence type="predicted"/>
<gene>
    <name evidence="3" type="ORF">PHYBLDRAFT_187012</name>
</gene>
<dbReference type="InterPro" id="IPR014752">
    <property type="entry name" value="Arrestin-like_C"/>
</dbReference>
<dbReference type="Gene3D" id="2.60.40.640">
    <property type="match status" value="2"/>
</dbReference>
<name>A0A162U859_PHYB8</name>
<dbReference type="RefSeq" id="XP_018291203.1">
    <property type="nucleotide sequence ID" value="XM_018439314.1"/>
</dbReference>
<dbReference type="SMART" id="SM01017">
    <property type="entry name" value="Arrestin_C"/>
    <property type="match status" value="1"/>
</dbReference>
<dbReference type="Proteomes" id="UP000077315">
    <property type="component" value="Unassembled WGS sequence"/>
</dbReference>
<evidence type="ECO:0000259" key="2">
    <source>
        <dbReference type="SMART" id="SM01017"/>
    </source>
</evidence>
<dbReference type="STRING" id="763407.A0A162U859"/>
<dbReference type="InterPro" id="IPR011022">
    <property type="entry name" value="Arrestin_C-like"/>
</dbReference>
<evidence type="ECO:0000313" key="3">
    <source>
        <dbReference type="EMBL" id="OAD73163.1"/>
    </source>
</evidence>
<dbReference type="InParanoid" id="A0A162U859"/>
<evidence type="ECO:0000313" key="4">
    <source>
        <dbReference type="Proteomes" id="UP000077315"/>
    </source>
</evidence>
<accession>A0A162U859</accession>
<dbReference type="PANTHER" id="PTHR11188:SF17">
    <property type="entry name" value="FI21816P1"/>
    <property type="match status" value="1"/>
</dbReference>
<dbReference type="GeneID" id="29000220"/>
<organism evidence="3 4">
    <name type="scientific">Phycomyces blakesleeanus (strain ATCC 8743b / DSM 1359 / FGSC 10004 / NBRC 33097 / NRRL 1555)</name>
    <dbReference type="NCBI Taxonomy" id="763407"/>
    <lineage>
        <taxon>Eukaryota</taxon>
        <taxon>Fungi</taxon>
        <taxon>Fungi incertae sedis</taxon>
        <taxon>Mucoromycota</taxon>
        <taxon>Mucoromycotina</taxon>
        <taxon>Mucoromycetes</taxon>
        <taxon>Mucorales</taxon>
        <taxon>Phycomycetaceae</taxon>
        <taxon>Phycomyces</taxon>
    </lineage>
</organism>
<dbReference type="VEuPathDB" id="FungiDB:PHYBLDRAFT_187012"/>
<dbReference type="GO" id="GO:0005737">
    <property type="term" value="C:cytoplasm"/>
    <property type="evidence" value="ECO:0007669"/>
    <property type="project" value="TreeGrafter"/>
</dbReference>
<feature type="region of interest" description="Disordered" evidence="1">
    <location>
        <begin position="1"/>
        <end position="38"/>
    </location>
</feature>
<dbReference type="GO" id="GO:0015031">
    <property type="term" value="P:protein transport"/>
    <property type="evidence" value="ECO:0007669"/>
    <property type="project" value="TreeGrafter"/>
</dbReference>
<dbReference type="Pfam" id="PF00339">
    <property type="entry name" value="Arrestin_N"/>
    <property type="match status" value="1"/>
</dbReference>
<reference evidence="4" key="1">
    <citation type="submission" date="2015-06" db="EMBL/GenBank/DDBJ databases">
        <title>Expansion of signal transduction pathways in fungi by whole-genome duplication.</title>
        <authorList>
            <consortium name="DOE Joint Genome Institute"/>
            <person name="Corrochano L.M."/>
            <person name="Kuo A."/>
            <person name="Marcet-Houben M."/>
            <person name="Polaino S."/>
            <person name="Salamov A."/>
            <person name="Villalobos J.M."/>
            <person name="Alvarez M.I."/>
            <person name="Avalos J."/>
            <person name="Benito E.P."/>
            <person name="Benoit I."/>
            <person name="Burger G."/>
            <person name="Camino L.P."/>
            <person name="Canovas D."/>
            <person name="Cerda-Olmedo E."/>
            <person name="Cheng J.-F."/>
            <person name="Dominguez A."/>
            <person name="Elias M."/>
            <person name="Eslava A.P."/>
            <person name="Glaser F."/>
            <person name="Grimwood J."/>
            <person name="Gutierrez G."/>
            <person name="Heitman J."/>
            <person name="Henrissat B."/>
            <person name="Iturriaga E.A."/>
            <person name="Lang B.F."/>
            <person name="Lavin J.L."/>
            <person name="Lee S."/>
            <person name="Li W."/>
            <person name="Lindquist E."/>
            <person name="Lopez-Garcia S."/>
            <person name="Luque E.M."/>
            <person name="Marcos A.T."/>
            <person name="Martin J."/>
            <person name="McCluskey K."/>
            <person name="Medina H.R."/>
            <person name="Miralles-Duran A."/>
            <person name="Miyazaki A."/>
            <person name="Munoz-Torres E."/>
            <person name="Oguiza J.A."/>
            <person name="Ohm R."/>
            <person name="Olmedo M."/>
            <person name="Orejas M."/>
            <person name="Ortiz-Castellanos L."/>
            <person name="Pisabarro A.G."/>
            <person name="Rodriguez-Romero J."/>
            <person name="Ruiz-Herrera J."/>
            <person name="Ruiz-Vazquez R."/>
            <person name="Sanz C."/>
            <person name="Schackwitz W."/>
            <person name="Schmutz J."/>
            <person name="Shahriari M."/>
            <person name="Shelest E."/>
            <person name="Silva-Franco F."/>
            <person name="Soanes D."/>
            <person name="Syed K."/>
            <person name="Tagua V.G."/>
            <person name="Talbot N.J."/>
            <person name="Thon M."/>
            <person name="De vries R.P."/>
            <person name="Wiebenga A."/>
            <person name="Yadav J.S."/>
            <person name="Braun E.L."/>
            <person name="Baker S."/>
            <person name="Garre V."/>
            <person name="Horwitz B."/>
            <person name="Torres-Martinez S."/>
            <person name="Idnurm A."/>
            <person name="Herrera-Estrella A."/>
            <person name="Gabaldon T."/>
            <person name="Grigoriev I.V."/>
        </authorList>
    </citation>
    <scope>NUCLEOTIDE SEQUENCE [LARGE SCALE GENOMIC DNA]</scope>
    <source>
        <strain evidence="4">NRRL 1555(-)</strain>
    </source>
</reference>
<dbReference type="InterPro" id="IPR011021">
    <property type="entry name" value="Arrestin-like_N"/>
</dbReference>
<feature type="domain" description="Arrestin C-terminal-like" evidence="2">
    <location>
        <begin position="239"/>
        <end position="381"/>
    </location>
</feature>
<keyword evidence="4" id="KW-1185">Reference proteome</keyword>
<dbReference type="PANTHER" id="PTHR11188">
    <property type="entry name" value="ARRESTIN DOMAIN CONTAINING PROTEIN"/>
    <property type="match status" value="1"/>
</dbReference>
<dbReference type="Pfam" id="PF02752">
    <property type="entry name" value="Arrestin_C"/>
    <property type="match status" value="1"/>
</dbReference>
<protein>
    <recommendedName>
        <fullName evidence="2">Arrestin C-terminal-like domain-containing protein</fullName>
    </recommendedName>
</protein>
<dbReference type="EMBL" id="KV440981">
    <property type="protein sequence ID" value="OAD73163.1"/>
    <property type="molecule type" value="Genomic_DNA"/>
</dbReference>
<dbReference type="OrthoDB" id="9984275at2759"/>